<protein>
    <submittedName>
        <fullName evidence="2">Uncharacterized protein</fullName>
    </submittedName>
</protein>
<name>A9MMP5_SALAR</name>
<dbReference type="Proteomes" id="UP000002084">
    <property type="component" value="Chromosome"/>
</dbReference>
<dbReference type="KEGG" id="ses:SARI_01007"/>
<organism evidence="2 3">
    <name type="scientific">Salmonella arizonae (strain ATCC BAA-731 / CDC346-86 / RSK2980)</name>
    <dbReference type="NCBI Taxonomy" id="41514"/>
    <lineage>
        <taxon>Bacteria</taxon>
        <taxon>Pseudomonadati</taxon>
        <taxon>Pseudomonadota</taxon>
        <taxon>Gammaproteobacteria</taxon>
        <taxon>Enterobacterales</taxon>
        <taxon>Enterobacteriaceae</taxon>
        <taxon>Salmonella</taxon>
    </lineage>
</organism>
<dbReference type="AlphaFoldDB" id="A9MMP5"/>
<gene>
    <name evidence="2" type="ordered locus">SARI_01007</name>
</gene>
<feature type="compositionally biased region" description="Polar residues" evidence="1">
    <location>
        <begin position="66"/>
        <end position="80"/>
    </location>
</feature>
<evidence type="ECO:0000313" key="2">
    <source>
        <dbReference type="EMBL" id="ABX20915.1"/>
    </source>
</evidence>
<proteinExistence type="predicted"/>
<reference evidence="2 3" key="1">
    <citation type="submission" date="2007-11" db="EMBL/GenBank/DDBJ databases">
        <authorList>
            <consortium name="The Salmonella enterica serovar Arizonae Genome Sequencing Project"/>
            <person name="McClelland M."/>
            <person name="Sanderson E.K."/>
            <person name="Porwollik S."/>
            <person name="Spieth J."/>
            <person name="Clifton W.S."/>
            <person name="Fulton R."/>
            <person name="Chunyan W."/>
            <person name="Wollam A."/>
            <person name="Shah N."/>
            <person name="Pepin K."/>
            <person name="Bhonagiri V."/>
            <person name="Nash W."/>
            <person name="Johnson M."/>
            <person name="Thiruvilangam P."/>
            <person name="Wilson R."/>
        </authorList>
    </citation>
    <scope>NUCLEOTIDE SEQUENCE [LARGE SCALE GENOMIC DNA]</scope>
    <source>
        <strain evidence="3">ATCC BAA-731 / CDC346-86 / RSK2980</strain>
    </source>
</reference>
<feature type="region of interest" description="Disordered" evidence="1">
    <location>
        <begin position="59"/>
        <end position="80"/>
    </location>
</feature>
<sequence>MLAWLFSIISAIFMVFLLNAGSRACVNHDVSPTLHPYKHNFKFNETKFRKIKRGSQIFGARRKSPAVTSNQGESVSYSSH</sequence>
<keyword evidence="3" id="KW-1185">Reference proteome</keyword>
<dbReference type="HOGENOM" id="CLU_2587627_0_0_6"/>
<dbReference type="EMBL" id="CP000880">
    <property type="protein sequence ID" value="ABX20915.1"/>
    <property type="molecule type" value="Genomic_DNA"/>
</dbReference>
<evidence type="ECO:0000256" key="1">
    <source>
        <dbReference type="SAM" id="MobiDB-lite"/>
    </source>
</evidence>
<dbReference type="STRING" id="41514.SARI_01007"/>
<evidence type="ECO:0000313" key="3">
    <source>
        <dbReference type="Proteomes" id="UP000002084"/>
    </source>
</evidence>
<accession>A9MMP5</accession>